<dbReference type="InterPro" id="IPR036390">
    <property type="entry name" value="WH_DNA-bd_sf"/>
</dbReference>
<evidence type="ECO:0000313" key="2">
    <source>
        <dbReference type="EMBL" id="TWP38967.1"/>
    </source>
</evidence>
<evidence type="ECO:0000259" key="1">
    <source>
        <dbReference type="SMART" id="SM00347"/>
    </source>
</evidence>
<feature type="domain" description="HTH marR-type" evidence="1">
    <location>
        <begin position="36"/>
        <end position="137"/>
    </location>
</feature>
<dbReference type="GO" id="GO:0003700">
    <property type="term" value="F:DNA-binding transcription factor activity"/>
    <property type="evidence" value="ECO:0007669"/>
    <property type="project" value="InterPro"/>
</dbReference>
<dbReference type="RefSeq" id="WP_146314749.1">
    <property type="nucleotide sequence ID" value="NZ_VCQV01000001.1"/>
</dbReference>
<reference evidence="2 3" key="2">
    <citation type="submission" date="2019-08" db="EMBL/GenBank/DDBJ databases">
        <title>Jejuicoccus antrihumi gen. nov., sp. nov., a new member of the family Dermacoccaceae isolated from a cave.</title>
        <authorList>
            <person name="Schumann P."/>
            <person name="Kim I.S."/>
        </authorList>
    </citation>
    <scope>NUCLEOTIDE SEQUENCE [LARGE SCALE GENOMIC DNA]</scope>
    <source>
        <strain evidence="2 3">C5-26</strain>
    </source>
</reference>
<accession>A0A563E8Z0</accession>
<dbReference type="SMART" id="SM00347">
    <property type="entry name" value="HTH_MARR"/>
    <property type="match status" value="1"/>
</dbReference>
<dbReference type="Pfam" id="PF01047">
    <property type="entry name" value="MarR"/>
    <property type="match status" value="1"/>
</dbReference>
<proteinExistence type="predicted"/>
<dbReference type="AlphaFoldDB" id="A0A563E8Z0"/>
<comment type="caution">
    <text evidence="2">The sequence shown here is derived from an EMBL/GenBank/DDBJ whole genome shotgun (WGS) entry which is preliminary data.</text>
</comment>
<sequence length="164" mass="18608">MIARNSQPPPTAPVGAVVQDLEYELTVLSRHYVHTRKNRPHQLLDLSAYVLLSRLELESPMSLKELAAAFRLDLSTINRQVGALVRKQLVDYVLDPEGGVARKVQPTDLGLEQLHTDRTQSAQGLTHVVEGWTGEDRDRLCNLLTRFNQDIERLEGVPWPRPER</sequence>
<name>A0A563E8Z0_9MICO</name>
<dbReference type="SUPFAM" id="SSF46785">
    <property type="entry name" value="Winged helix' DNA-binding domain"/>
    <property type="match status" value="1"/>
</dbReference>
<evidence type="ECO:0000313" key="3">
    <source>
        <dbReference type="Proteomes" id="UP000320244"/>
    </source>
</evidence>
<dbReference type="InterPro" id="IPR036388">
    <property type="entry name" value="WH-like_DNA-bd_sf"/>
</dbReference>
<reference evidence="2 3" key="1">
    <citation type="submission" date="2019-05" db="EMBL/GenBank/DDBJ databases">
        <authorList>
            <person name="Lee S.D."/>
        </authorList>
    </citation>
    <scope>NUCLEOTIDE SEQUENCE [LARGE SCALE GENOMIC DNA]</scope>
    <source>
        <strain evidence="2 3">C5-26</strain>
    </source>
</reference>
<dbReference type="EMBL" id="VCQV01000001">
    <property type="protein sequence ID" value="TWP38967.1"/>
    <property type="molecule type" value="Genomic_DNA"/>
</dbReference>
<keyword evidence="3" id="KW-1185">Reference proteome</keyword>
<protein>
    <submittedName>
        <fullName evidence="2">Winged helix-turn-helix transcriptional regulator</fullName>
    </submittedName>
</protein>
<organism evidence="2 3">
    <name type="scientific">Leekyejoonella antrihumi</name>
    <dbReference type="NCBI Taxonomy" id="1660198"/>
    <lineage>
        <taxon>Bacteria</taxon>
        <taxon>Bacillati</taxon>
        <taxon>Actinomycetota</taxon>
        <taxon>Actinomycetes</taxon>
        <taxon>Micrococcales</taxon>
        <taxon>Dermacoccaceae</taxon>
        <taxon>Leekyejoonella</taxon>
    </lineage>
</organism>
<dbReference type="OrthoDB" id="9154853at2"/>
<dbReference type="InterPro" id="IPR000835">
    <property type="entry name" value="HTH_MarR-typ"/>
</dbReference>
<dbReference type="Proteomes" id="UP000320244">
    <property type="component" value="Unassembled WGS sequence"/>
</dbReference>
<gene>
    <name evidence="2" type="ORF">FGL98_00795</name>
</gene>
<dbReference type="Gene3D" id="1.10.10.10">
    <property type="entry name" value="Winged helix-like DNA-binding domain superfamily/Winged helix DNA-binding domain"/>
    <property type="match status" value="1"/>
</dbReference>